<dbReference type="Gene3D" id="3.10.180.10">
    <property type="entry name" value="2,3-Dihydroxybiphenyl 1,2-Dioxygenase, domain 1"/>
    <property type="match status" value="1"/>
</dbReference>
<dbReference type="EMBL" id="RXNV01000009">
    <property type="protein sequence ID" value="RTR29748.1"/>
    <property type="molecule type" value="Genomic_DNA"/>
</dbReference>
<dbReference type="Pfam" id="PF00903">
    <property type="entry name" value="Glyoxalase"/>
    <property type="match status" value="1"/>
</dbReference>
<dbReference type="PANTHER" id="PTHR43048:SF5">
    <property type="entry name" value="BLR5325 PROTEIN"/>
    <property type="match status" value="1"/>
</dbReference>
<organism evidence="3 4">
    <name type="scientific">Shewanella atlantica</name>
    <dbReference type="NCBI Taxonomy" id="271099"/>
    <lineage>
        <taxon>Bacteria</taxon>
        <taxon>Pseudomonadati</taxon>
        <taxon>Pseudomonadota</taxon>
        <taxon>Gammaproteobacteria</taxon>
        <taxon>Alteromonadales</taxon>
        <taxon>Shewanellaceae</taxon>
        <taxon>Shewanella</taxon>
    </lineage>
</organism>
<feature type="domain" description="VOC" evidence="2">
    <location>
        <begin position="5"/>
        <end position="127"/>
    </location>
</feature>
<dbReference type="AlphaFoldDB" id="A0A431W2T6"/>
<dbReference type="InterPro" id="IPR051785">
    <property type="entry name" value="MMCE/EMCE_epimerase"/>
</dbReference>
<gene>
    <name evidence="3" type="ORF">EKG39_16910</name>
</gene>
<evidence type="ECO:0000313" key="3">
    <source>
        <dbReference type="EMBL" id="RTR29748.1"/>
    </source>
</evidence>
<dbReference type="GO" id="GO:0004493">
    <property type="term" value="F:methylmalonyl-CoA epimerase activity"/>
    <property type="evidence" value="ECO:0007669"/>
    <property type="project" value="TreeGrafter"/>
</dbReference>
<dbReference type="GO" id="GO:0046491">
    <property type="term" value="P:L-methylmalonyl-CoA metabolic process"/>
    <property type="evidence" value="ECO:0007669"/>
    <property type="project" value="TreeGrafter"/>
</dbReference>
<evidence type="ECO:0000259" key="2">
    <source>
        <dbReference type="PROSITE" id="PS51819"/>
    </source>
</evidence>
<dbReference type="SUPFAM" id="SSF54593">
    <property type="entry name" value="Glyoxalase/Bleomycin resistance protein/Dihydroxybiphenyl dioxygenase"/>
    <property type="match status" value="1"/>
</dbReference>
<sequence>MIFKRVDHVEIVPRDPHVTIGFFVNILGFKIKSRTKVDMAPMQEVIFLELGDTVVEIISTQTPEQKSEAAWQVGYRAIALEVDDMTKAVNYLKAKGIPLAVEPVDLGDSYRAEIRDPDGLIIELRQWKR</sequence>
<dbReference type="Proteomes" id="UP000282060">
    <property type="component" value="Unassembled WGS sequence"/>
</dbReference>
<keyword evidence="4" id="KW-1185">Reference proteome</keyword>
<dbReference type="GO" id="GO:0046872">
    <property type="term" value="F:metal ion binding"/>
    <property type="evidence" value="ECO:0007669"/>
    <property type="project" value="UniProtKB-KW"/>
</dbReference>
<reference evidence="3 4" key="1">
    <citation type="submission" date="2018-12" db="EMBL/GenBank/DDBJ databases">
        <authorList>
            <person name="Yu L."/>
        </authorList>
    </citation>
    <scope>NUCLEOTIDE SEQUENCE [LARGE SCALE GENOMIC DNA]</scope>
    <source>
        <strain evidence="3 4">HAW-EB5</strain>
    </source>
</reference>
<accession>A0A431W2T6</accession>
<proteinExistence type="predicted"/>
<name>A0A431W2T6_9GAMM</name>
<dbReference type="InterPro" id="IPR037523">
    <property type="entry name" value="VOC_core"/>
</dbReference>
<protein>
    <submittedName>
        <fullName evidence="3">VOC family protein</fullName>
    </submittedName>
</protein>
<keyword evidence="1" id="KW-0479">Metal-binding</keyword>
<evidence type="ECO:0000313" key="4">
    <source>
        <dbReference type="Proteomes" id="UP000282060"/>
    </source>
</evidence>
<dbReference type="PANTHER" id="PTHR43048">
    <property type="entry name" value="METHYLMALONYL-COA EPIMERASE"/>
    <property type="match status" value="1"/>
</dbReference>
<dbReference type="OrthoDB" id="9795618at2"/>
<dbReference type="InterPro" id="IPR029068">
    <property type="entry name" value="Glyas_Bleomycin-R_OHBP_Dase"/>
</dbReference>
<comment type="caution">
    <text evidence="3">The sequence shown here is derived from an EMBL/GenBank/DDBJ whole genome shotgun (WGS) entry which is preliminary data.</text>
</comment>
<dbReference type="RefSeq" id="WP_126507161.1">
    <property type="nucleotide sequence ID" value="NZ_RXNV01000009.1"/>
</dbReference>
<evidence type="ECO:0000256" key="1">
    <source>
        <dbReference type="ARBA" id="ARBA00022723"/>
    </source>
</evidence>
<dbReference type="InterPro" id="IPR004360">
    <property type="entry name" value="Glyas_Fos-R_dOase_dom"/>
</dbReference>
<dbReference type="PROSITE" id="PS51819">
    <property type="entry name" value="VOC"/>
    <property type="match status" value="1"/>
</dbReference>